<gene>
    <name evidence="2" type="ORF">SAMN05421797_11222</name>
</gene>
<feature type="chain" id="PRO_5012613775" evidence="1">
    <location>
        <begin position="28"/>
        <end position="397"/>
    </location>
</feature>
<dbReference type="STRING" id="228959.SAMN05421797_11222"/>
<reference evidence="3" key="1">
    <citation type="submission" date="2017-01" db="EMBL/GenBank/DDBJ databases">
        <authorList>
            <person name="Varghese N."/>
            <person name="Submissions S."/>
        </authorList>
    </citation>
    <scope>NUCLEOTIDE SEQUENCE [LARGE SCALE GENOMIC DNA]</scope>
    <source>
        <strain evidence="3">DSM 15366</strain>
    </source>
</reference>
<organism evidence="2 3">
    <name type="scientific">Maribacter ulvicola</name>
    <dbReference type="NCBI Taxonomy" id="228959"/>
    <lineage>
        <taxon>Bacteria</taxon>
        <taxon>Pseudomonadati</taxon>
        <taxon>Bacteroidota</taxon>
        <taxon>Flavobacteriia</taxon>
        <taxon>Flavobacteriales</taxon>
        <taxon>Flavobacteriaceae</taxon>
        <taxon>Maribacter</taxon>
    </lineage>
</organism>
<dbReference type="AlphaFoldDB" id="A0A1N7AHU6"/>
<dbReference type="Pfam" id="PF13585">
    <property type="entry name" value="CHU_C"/>
    <property type="match status" value="1"/>
</dbReference>
<accession>A0A1N7AHU6</accession>
<sequence length="397" mass="44168">MAVYGIKLIKMKKIAFLLFSLSTALIAAQSALYNNGNLRIHEGGAIGFHTHLINESPLDNNLGLAGFYGPALLTVSGSITPQFYDMEIALENNMQLNLGMDNVGNTNFIFGNISTNLSQPDIFYNFINSSFYSGENDFSKIEGYAAITNQQNFGFPIGDAQYLRPLVIKSESVNLFAKCAYFFENPNNPTSLPETFNTTSTALDVENVSTVEFWRLEGSISSTVSLSWNPRSAMANLTDDIALIIPVGWHKTLKEWVNLSNGASLGSLNEGITTTTAFIPDDYEVITLGTSKKPYEPLSKKVLTLDNFYVSVNGDGVNDSFFIEELQEFNSNLVQIYDRYGLKVFEKTDYLDDFVGFSNINNVPFGAKEGLPSGVYFYTIYIPEEDLQYQGFLYLTR</sequence>
<dbReference type="Proteomes" id="UP000186953">
    <property type="component" value="Unassembled WGS sequence"/>
</dbReference>
<evidence type="ECO:0000313" key="2">
    <source>
        <dbReference type="EMBL" id="SIR38574.1"/>
    </source>
</evidence>
<dbReference type="EMBL" id="FTMA01000012">
    <property type="protein sequence ID" value="SIR38574.1"/>
    <property type="molecule type" value="Genomic_DNA"/>
</dbReference>
<proteinExistence type="predicted"/>
<keyword evidence="1" id="KW-0732">Signal</keyword>
<evidence type="ECO:0000313" key="3">
    <source>
        <dbReference type="Proteomes" id="UP000186953"/>
    </source>
</evidence>
<name>A0A1N7AHU6_9FLAO</name>
<feature type="signal peptide" evidence="1">
    <location>
        <begin position="1"/>
        <end position="27"/>
    </location>
</feature>
<protein>
    <submittedName>
        <fullName evidence="2">Gliding motility-associated C-terminal domain-containing protein</fullName>
    </submittedName>
</protein>
<keyword evidence="3" id="KW-1185">Reference proteome</keyword>
<evidence type="ECO:0000256" key="1">
    <source>
        <dbReference type="SAM" id="SignalP"/>
    </source>
</evidence>